<comment type="similarity">
    <text evidence="1">Belongs to the protein kinase superfamily. STE Ser/Thr protein kinase family. STE20 subfamily.</text>
</comment>
<dbReference type="AlphaFoldDB" id="A0A3B0JH11"/>
<dbReference type="EMBL" id="OUUW01000006">
    <property type="protein sequence ID" value="SPP81637.1"/>
    <property type="molecule type" value="Genomic_DNA"/>
</dbReference>
<dbReference type="Proteomes" id="UP000268350">
    <property type="component" value="Unassembled WGS sequence"/>
</dbReference>
<dbReference type="STRING" id="7266.A0A3B0JH11"/>
<dbReference type="InterPro" id="IPR011009">
    <property type="entry name" value="Kinase-like_dom_sf"/>
</dbReference>
<accession>A0A3B0JH11</accession>
<proteinExistence type="inferred from homology"/>
<sequence length="341" mass="39006">MFSNNISDYKLNSTIKAGTFGTVYKANYLNSNKCVVIKQISVEQQADKVTRICEDVLKCRQFKHTNINSLLHCFVDKNYVYMVFPFVCFGNCQTLLENVFTSGFPEILIALIFKDIMSALVYIHSHHFIHGSLRAKSILLDRNKAILSNFRDSRSFINQGKRDQVLYGSTVGKAENLNWTAPEILYQNLSGYTEKSDLYSIGITSYEMANGFQPFLDSELTFMCTEKIRGNLPSLSDKSSQGLSSVNYSREAVPSAMNNQRTFSDDFHQYMEICLNKNPTCRWSAHKLMTHSFFKQCRNSSILDQLKGLNFDLQSCTYIKDEPLRAASANVKHLEDVKWCF</sequence>
<keyword evidence="4" id="KW-1185">Reference proteome</keyword>
<dbReference type="PANTHER" id="PTHR48014">
    <property type="entry name" value="SERINE/THREONINE-PROTEIN KINASE FRAY2"/>
    <property type="match status" value="1"/>
</dbReference>
<keyword evidence="3" id="KW-0808">Transferase</keyword>
<protein>
    <submittedName>
        <fullName evidence="3">Blast:Putative serine/threonine-protein kinase STE20-like</fullName>
    </submittedName>
</protein>
<dbReference type="Gene3D" id="1.10.510.10">
    <property type="entry name" value="Transferase(Phosphotransferase) domain 1"/>
    <property type="match status" value="1"/>
</dbReference>
<dbReference type="Pfam" id="PF00069">
    <property type="entry name" value="Pkinase"/>
    <property type="match status" value="1"/>
</dbReference>
<dbReference type="GO" id="GO:0004672">
    <property type="term" value="F:protein kinase activity"/>
    <property type="evidence" value="ECO:0007669"/>
    <property type="project" value="InterPro"/>
</dbReference>
<dbReference type="GO" id="GO:0006611">
    <property type="term" value="P:protein export from nucleus"/>
    <property type="evidence" value="ECO:0007669"/>
    <property type="project" value="TreeGrafter"/>
</dbReference>
<evidence type="ECO:0000259" key="2">
    <source>
        <dbReference type="PROSITE" id="PS50011"/>
    </source>
</evidence>
<dbReference type="InterPro" id="IPR000719">
    <property type="entry name" value="Prot_kinase_dom"/>
</dbReference>
<evidence type="ECO:0000313" key="3">
    <source>
        <dbReference type="EMBL" id="SPP81637.1"/>
    </source>
</evidence>
<reference evidence="4" key="1">
    <citation type="submission" date="2018-01" db="EMBL/GenBank/DDBJ databases">
        <authorList>
            <person name="Alioto T."/>
            <person name="Alioto T."/>
        </authorList>
    </citation>
    <scope>NUCLEOTIDE SEQUENCE [LARGE SCALE GENOMIC DNA]</scope>
</reference>
<keyword evidence="3" id="KW-0418">Kinase</keyword>
<gene>
    <name evidence="3" type="ORF">DGUA_6G013326</name>
</gene>
<organism evidence="3 4">
    <name type="scientific">Drosophila guanche</name>
    <name type="common">Fruit fly</name>
    <dbReference type="NCBI Taxonomy" id="7266"/>
    <lineage>
        <taxon>Eukaryota</taxon>
        <taxon>Metazoa</taxon>
        <taxon>Ecdysozoa</taxon>
        <taxon>Arthropoda</taxon>
        <taxon>Hexapoda</taxon>
        <taxon>Insecta</taxon>
        <taxon>Pterygota</taxon>
        <taxon>Neoptera</taxon>
        <taxon>Endopterygota</taxon>
        <taxon>Diptera</taxon>
        <taxon>Brachycera</taxon>
        <taxon>Muscomorpha</taxon>
        <taxon>Ephydroidea</taxon>
        <taxon>Drosophilidae</taxon>
        <taxon>Drosophila</taxon>
        <taxon>Sophophora</taxon>
    </lineage>
</organism>
<dbReference type="GO" id="GO:0005524">
    <property type="term" value="F:ATP binding"/>
    <property type="evidence" value="ECO:0007669"/>
    <property type="project" value="InterPro"/>
</dbReference>
<dbReference type="InterPro" id="IPR047173">
    <property type="entry name" value="STRAD_A/B-like"/>
</dbReference>
<name>A0A3B0JH11_DROGU</name>
<feature type="domain" description="Protein kinase" evidence="2">
    <location>
        <begin position="9"/>
        <end position="294"/>
    </location>
</feature>
<dbReference type="OrthoDB" id="840771at2759"/>
<dbReference type="OMA" id="NCTVNNR"/>
<evidence type="ECO:0000256" key="1">
    <source>
        <dbReference type="ARBA" id="ARBA00008874"/>
    </source>
</evidence>
<dbReference type="PANTHER" id="PTHR48014:SF21">
    <property type="entry name" value="SERINE_THREONINE-PROTEIN KINASE FRAY2"/>
    <property type="match status" value="1"/>
</dbReference>
<dbReference type="GO" id="GO:0043539">
    <property type="term" value="F:protein serine/threonine kinase activator activity"/>
    <property type="evidence" value="ECO:0007669"/>
    <property type="project" value="InterPro"/>
</dbReference>
<evidence type="ECO:0000313" key="4">
    <source>
        <dbReference type="Proteomes" id="UP000268350"/>
    </source>
</evidence>
<dbReference type="Gene3D" id="3.30.200.20">
    <property type="entry name" value="Phosphorylase Kinase, domain 1"/>
    <property type="match status" value="1"/>
</dbReference>
<dbReference type="PROSITE" id="PS50011">
    <property type="entry name" value="PROTEIN_KINASE_DOM"/>
    <property type="match status" value="1"/>
</dbReference>
<dbReference type="SUPFAM" id="SSF56112">
    <property type="entry name" value="Protein kinase-like (PK-like)"/>
    <property type="match status" value="1"/>
</dbReference>
<dbReference type="GO" id="GO:1902554">
    <property type="term" value="C:serine/threonine protein kinase complex"/>
    <property type="evidence" value="ECO:0007669"/>
    <property type="project" value="TreeGrafter"/>
</dbReference>